<feature type="region of interest" description="Disordered" evidence="1">
    <location>
        <begin position="1"/>
        <end position="20"/>
    </location>
</feature>
<evidence type="ECO:0000313" key="2">
    <source>
        <dbReference type="EMBL" id="KAE8156879.1"/>
    </source>
</evidence>
<reference evidence="2 3" key="1">
    <citation type="submission" date="2019-04" db="EMBL/GenBank/DDBJ databases">
        <title>Friends and foes A comparative genomics study of 23 Aspergillus species from section Flavi.</title>
        <authorList>
            <consortium name="DOE Joint Genome Institute"/>
            <person name="Kjaerbolling I."/>
            <person name="Vesth T."/>
            <person name="Frisvad J.C."/>
            <person name="Nybo J.L."/>
            <person name="Theobald S."/>
            <person name="Kildgaard S."/>
            <person name="Isbrandt T."/>
            <person name="Kuo A."/>
            <person name="Sato A."/>
            <person name="Lyhne E.K."/>
            <person name="Kogle M.E."/>
            <person name="Wiebenga A."/>
            <person name="Kun R.S."/>
            <person name="Lubbers R.J."/>
            <person name="Makela M.R."/>
            <person name="Barry K."/>
            <person name="Chovatia M."/>
            <person name="Clum A."/>
            <person name="Daum C."/>
            <person name="Haridas S."/>
            <person name="He G."/>
            <person name="LaButti K."/>
            <person name="Lipzen A."/>
            <person name="Mondo S."/>
            <person name="Riley R."/>
            <person name="Salamov A."/>
            <person name="Simmons B.A."/>
            <person name="Magnuson J.K."/>
            <person name="Henrissat B."/>
            <person name="Mortensen U.H."/>
            <person name="Larsen T.O."/>
            <person name="Devries R.P."/>
            <person name="Grigoriev I.V."/>
            <person name="Machida M."/>
            <person name="Baker S.E."/>
            <person name="Andersen M.R."/>
        </authorList>
    </citation>
    <scope>NUCLEOTIDE SEQUENCE [LARGE SCALE GENOMIC DNA]</scope>
    <source>
        <strain evidence="2 3">CBS 117626</strain>
    </source>
</reference>
<evidence type="ECO:0000313" key="3">
    <source>
        <dbReference type="Proteomes" id="UP000326950"/>
    </source>
</evidence>
<protein>
    <submittedName>
        <fullName evidence="2">Uncharacterized protein</fullName>
    </submittedName>
</protein>
<proteinExistence type="predicted"/>
<evidence type="ECO:0000256" key="1">
    <source>
        <dbReference type="SAM" id="MobiDB-lite"/>
    </source>
</evidence>
<organism evidence="2 3">
    <name type="scientific">Aspergillus tamarii</name>
    <dbReference type="NCBI Taxonomy" id="41984"/>
    <lineage>
        <taxon>Eukaryota</taxon>
        <taxon>Fungi</taxon>
        <taxon>Dikarya</taxon>
        <taxon>Ascomycota</taxon>
        <taxon>Pezizomycotina</taxon>
        <taxon>Eurotiomycetes</taxon>
        <taxon>Eurotiomycetidae</taxon>
        <taxon>Eurotiales</taxon>
        <taxon>Aspergillaceae</taxon>
        <taxon>Aspergillus</taxon>
        <taxon>Aspergillus subgen. Circumdati</taxon>
    </lineage>
</organism>
<name>A0A5N6UE31_ASPTM</name>
<accession>A0A5N6UE31</accession>
<sequence>MLNPTPSHTEHLHDNVHPASPAVGSLHSLLSLVANQEGAHCFDEVCFPKSRNC</sequence>
<keyword evidence="3" id="KW-1185">Reference proteome</keyword>
<dbReference type="AlphaFoldDB" id="A0A5N6UE31"/>
<dbReference type="EMBL" id="ML738743">
    <property type="protein sequence ID" value="KAE8156879.1"/>
    <property type="molecule type" value="Genomic_DNA"/>
</dbReference>
<dbReference type="Proteomes" id="UP000326950">
    <property type="component" value="Unassembled WGS sequence"/>
</dbReference>
<gene>
    <name evidence="2" type="ORF">BDV40DRAFT_280053</name>
</gene>